<dbReference type="AlphaFoldDB" id="A0A4Y3RV09"/>
<evidence type="ECO:0000313" key="3">
    <source>
        <dbReference type="Proteomes" id="UP000315226"/>
    </source>
</evidence>
<evidence type="ECO:0000313" key="2">
    <source>
        <dbReference type="EMBL" id="GEB60868.1"/>
    </source>
</evidence>
<feature type="chain" id="PRO_5038731300" description="Lipoprotein" evidence="1">
    <location>
        <begin position="22"/>
        <end position="240"/>
    </location>
</feature>
<gene>
    <name evidence="2" type="ORF">SGA01_64730</name>
</gene>
<keyword evidence="1" id="KW-0732">Signal</keyword>
<protein>
    <recommendedName>
        <fullName evidence="4">Lipoprotein</fullName>
    </recommendedName>
</protein>
<dbReference type="Proteomes" id="UP000315226">
    <property type="component" value="Unassembled WGS sequence"/>
</dbReference>
<reference evidence="2 3" key="1">
    <citation type="submission" date="2019-06" db="EMBL/GenBank/DDBJ databases">
        <title>Whole genome shotgun sequence of Streptomyces gardneri NBRC 12865.</title>
        <authorList>
            <person name="Hosoyama A."/>
            <person name="Uohara A."/>
            <person name="Ohji S."/>
            <person name="Ichikawa N."/>
        </authorList>
    </citation>
    <scope>NUCLEOTIDE SEQUENCE [LARGE SCALE GENOMIC DNA]</scope>
    <source>
        <strain evidence="2 3">NBRC 12865</strain>
    </source>
</reference>
<proteinExistence type="predicted"/>
<comment type="caution">
    <text evidence="2">The sequence shown here is derived from an EMBL/GenBank/DDBJ whole genome shotgun (WGS) entry which is preliminary data.</text>
</comment>
<accession>A0A4Y3RV09</accession>
<dbReference type="RefSeq" id="WP_229917511.1">
    <property type="nucleotide sequence ID" value="NZ_BJMN01000048.1"/>
</dbReference>
<keyword evidence="3" id="KW-1185">Reference proteome</keyword>
<sequence length="240" mass="25642">MKRRARFAVLCAVLAVAVGLAVVFVARNDSDAASGISLLRAEDRLPNRTATDWVTYADHVVVVTPTEEKDQVRARGAEFVDRDLTLRVDEVLWSRPKAPRPAPEVFGWRALGWSFKGGDTGERTELAMESAPRVETGHSYVMAVVWEEARCSEGDPSIPAQWGGLGSSGVIPFDDAILGQGESEGRVVTVAQAREKVDSPTSASGLEGRLAGKGATALVAELRSATPAERRTFLPAAPCG</sequence>
<dbReference type="EMBL" id="BJMN01000048">
    <property type="protein sequence ID" value="GEB60868.1"/>
    <property type="molecule type" value="Genomic_DNA"/>
</dbReference>
<evidence type="ECO:0000256" key="1">
    <source>
        <dbReference type="SAM" id="SignalP"/>
    </source>
</evidence>
<evidence type="ECO:0008006" key="4">
    <source>
        <dbReference type="Google" id="ProtNLM"/>
    </source>
</evidence>
<feature type="signal peptide" evidence="1">
    <location>
        <begin position="1"/>
        <end position="21"/>
    </location>
</feature>
<organism evidence="2 3">
    <name type="scientific">Streptomyces gardneri</name>
    <dbReference type="NCBI Taxonomy" id="66892"/>
    <lineage>
        <taxon>Bacteria</taxon>
        <taxon>Bacillati</taxon>
        <taxon>Actinomycetota</taxon>
        <taxon>Actinomycetes</taxon>
        <taxon>Kitasatosporales</taxon>
        <taxon>Streptomycetaceae</taxon>
        <taxon>Streptomyces</taxon>
    </lineage>
</organism>
<name>A0A4Y3RV09_9ACTN</name>